<keyword evidence="4" id="KW-1185">Reference proteome</keyword>
<dbReference type="STRING" id="196109.A0A136IRT5"/>
<dbReference type="InterPro" id="IPR002018">
    <property type="entry name" value="CarbesteraseB"/>
</dbReference>
<dbReference type="Pfam" id="PF00135">
    <property type="entry name" value="COesterase"/>
    <property type="match status" value="1"/>
</dbReference>
<keyword evidence="3" id="KW-0378">Hydrolase</keyword>
<sequence>QTPSGTTTVQIGPLGTASCFAYEDGVRNILGVPYGRLAKRWTRATLADSWQDNKHDGTKLGPRSHGIATHEANIDNDLAVPVPDHPAIPRPKPSELGCLNLNIALPPLPAGRDTQTNPLPVIIYVHGGAFCFGSGGTANNDGAHFAGYSAKRGTPCIYISINYRLGLGGFLASQAIKDELARDGFAGVGNFALTDQQVALQWVQKYIGHLGGDPNNVTLMGQSAGAASIGYLMMARGAEGNEPQGFQRAVMLSGAVGTMENWSMDMCERKYQAVLRHFGIANGPDELDKLRAIPEVEVANATEVIEGAGPGELVIMNATVDGWFHSPQLVSDAELLDSPESLFRWRAPQWLKSLMIGDVRQEGLIFRGKLMNPERGYAWYRDVLAEHVGGAAVADTILKEKYGAKEDSAAGSAELAGPLTDICGDVFFKIPTIVMADTASRRASGGHPAGTGPAVYGYHFDRPSTADNVLKGLAHHSVDNIYGHLNALDIMTPEQGELARRVADDWLDFAQGERDPWIRYEGAEGDRGDGGRWMVYEPDDTWRVKSESEDEERRGYKRMRWLLD</sequence>
<dbReference type="PROSITE" id="PS01173">
    <property type="entry name" value="LIPASE_GDXG_HIS"/>
    <property type="match status" value="1"/>
</dbReference>
<dbReference type="SUPFAM" id="SSF53474">
    <property type="entry name" value="alpha/beta-Hydrolases"/>
    <property type="match status" value="1"/>
</dbReference>
<feature type="domain" description="Carboxylesterase type B" evidence="2">
    <location>
        <begin position="18"/>
        <end position="513"/>
    </location>
</feature>
<dbReference type="AlphaFoldDB" id="A0A136IRT5"/>
<dbReference type="InterPro" id="IPR029058">
    <property type="entry name" value="AB_hydrolase_fold"/>
</dbReference>
<accession>A0A136IRT5</accession>
<evidence type="ECO:0000313" key="4">
    <source>
        <dbReference type="Proteomes" id="UP000070501"/>
    </source>
</evidence>
<dbReference type="PANTHER" id="PTHR11559">
    <property type="entry name" value="CARBOXYLESTERASE"/>
    <property type="match status" value="1"/>
</dbReference>
<name>A0A136IRT5_9PEZI</name>
<protein>
    <submittedName>
        <fullName evidence="3">Alpha/Beta hydrolase protein</fullName>
    </submittedName>
</protein>
<evidence type="ECO:0000256" key="1">
    <source>
        <dbReference type="ARBA" id="ARBA00010515"/>
    </source>
</evidence>
<dbReference type="InParanoid" id="A0A136IRT5"/>
<organism evidence="3 4">
    <name type="scientific">Microdochium bolleyi</name>
    <dbReference type="NCBI Taxonomy" id="196109"/>
    <lineage>
        <taxon>Eukaryota</taxon>
        <taxon>Fungi</taxon>
        <taxon>Dikarya</taxon>
        <taxon>Ascomycota</taxon>
        <taxon>Pezizomycotina</taxon>
        <taxon>Sordariomycetes</taxon>
        <taxon>Xylariomycetidae</taxon>
        <taxon>Xylariales</taxon>
        <taxon>Microdochiaceae</taxon>
        <taxon>Microdochium</taxon>
    </lineage>
</organism>
<reference evidence="4" key="1">
    <citation type="submission" date="2016-02" db="EMBL/GenBank/DDBJ databases">
        <title>Draft genome sequence of Microdochium bolleyi, a fungal endophyte of beachgrass.</title>
        <authorList>
            <consortium name="DOE Joint Genome Institute"/>
            <person name="David A.S."/>
            <person name="May G."/>
            <person name="Haridas S."/>
            <person name="Lim J."/>
            <person name="Wang M."/>
            <person name="Labutti K."/>
            <person name="Lipzen A."/>
            <person name="Barry K."/>
            <person name="Grigoriev I.V."/>
        </authorList>
    </citation>
    <scope>NUCLEOTIDE SEQUENCE [LARGE SCALE GENOMIC DNA]</scope>
    <source>
        <strain evidence="4">J235TASD1</strain>
    </source>
</reference>
<dbReference type="ESTHER" id="9pezi-a0a136irt5">
    <property type="family name" value="Fungal_carboxylesterase_lipase"/>
</dbReference>
<gene>
    <name evidence="3" type="ORF">Micbo1qcDRAFT_106023</name>
</gene>
<evidence type="ECO:0000259" key="2">
    <source>
        <dbReference type="Pfam" id="PF00135"/>
    </source>
</evidence>
<dbReference type="OrthoDB" id="6846267at2759"/>
<evidence type="ECO:0000313" key="3">
    <source>
        <dbReference type="EMBL" id="KXJ87449.1"/>
    </source>
</evidence>
<feature type="non-terminal residue" evidence="3">
    <location>
        <position position="564"/>
    </location>
</feature>
<proteinExistence type="inferred from homology"/>
<dbReference type="Proteomes" id="UP000070501">
    <property type="component" value="Unassembled WGS sequence"/>
</dbReference>
<comment type="similarity">
    <text evidence="1">Belongs to the 'GDXG' lipolytic enzyme family.</text>
</comment>
<dbReference type="EMBL" id="KQ964262">
    <property type="protein sequence ID" value="KXJ87449.1"/>
    <property type="molecule type" value="Genomic_DNA"/>
</dbReference>
<feature type="non-terminal residue" evidence="3">
    <location>
        <position position="1"/>
    </location>
</feature>
<dbReference type="InterPro" id="IPR050309">
    <property type="entry name" value="Type-B_Carboxylest/Lipase"/>
</dbReference>
<dbReference type="InterPro" id="IPR002168">
    <property type="entry name" value="Lipase_GDXG_HIS_AS"/>
</dbReference>
<dbReference type="GO" id="GO:0016787">
    <property type="term" value="F:hydrolase activity"/>
    <property type="evidence" value="ECO:0007669"/>
    <property type="project" value="UniProtKB-KW"/>
</dbReference>
<dbReference type="Gene3D" id="3.40.50.1820">
    <property type="entry name" value="alpha/beta hydrolase"/>
    <property type="match status" value="1"/>
</dbReference>